<gene>
    <name evidence="2" type="ORF">AMTR_s00051p00079440</name>
</gene>
<evidence type="ECO:0000256" key="1">
    <source>
        <dbReference type="SAM" id="MobiDB-lite"/>
    </source>
</evidence>
<feature type="compositionally biased region" description="Basic and acidic residues" evidence="1">
    <location>
        <begin position="1"/>
        <end position="17"/>
    </location>
</feature>
<organism evidence="2 3">
    <name type="scientific">Amborella trichopoda</name>
    <dbReference type="NCBI Taxonomy" id="13333"/>
    <lineage>
        <taxon>Eukaryota</taxon>
        <taxon>Viridiplantae</taxon>
        <taxon>Streptophyta</taxon>
        <taxon>Embryophyta</taxon>
        <taxon>Tracheophyta</taxon>
        <taxon>Spermatophyta</taxon>
        <taxon>Magnoliopsida</taxon>
        <taxon>Amborellales</taxon>
        <taxon>Amborellaceae</taxon>
        <taxon>Amborella</taxon>
    </lineage>
</organism>
<dbReference type="Gramene" id="ERN16629">
    <property type="protein sequence ID" value="ERN16629"/>
    <property type="gene ID" value="AMTR_s00051p00079440"/>
</dbReference>
<keyword evidence="3" id="KW-1185">Reference proteome</keyword>
<evidence type="ECO:0000313" key="2">
    <source>
        <dbReference type="EMBL" id="ERN16629.1"/>
    </source>
</evidence>
<protein>
    <submittedName>
        <fullName evidence="2">Uncharacterized protein</fullName>
    </submittedName>
</protein>
<feature type="region of interest" description="Disordered" evidence="1">
    <location>
        <begin position="1"/>
        <end position="60"/>
    </location>
</feature>
<sequence length="60" mass="6453">MTRKSKEGEKGREEVRTAAHGHQHHTAGAPSKTPRMSPGNPGRGVTPDRTEDTAHITALI</sequence>
<dbReference type="Proteomes" id="UP000017836">
    <property type="component" value="Unassembled WGS sequence"/>
</dbReference>
<accession>U5D2I1</accession>
<dbReference type="HOGENOM" id="CLU_2944771_0_0_1"/>
<evidence type="ECO:0000313" key="3">
    <source>
        <dbReference type="Proteomes" id="UP000017836"/>
    </source>
</evidence>
<proteinExistence type="predicted"/>
<dbReference type="AlphaFoldDB" id="U5D2I1"/>
<dbReference type="EMBL" id="KI392418">
    <property type="protein sequence ID" value="ERN16629.1"/>
    <property type="molecule type" value="Genomic_DNA"/>
</dbReference>
<name>U5D2I1_AMBTC</name>
<reference evidence="3" key="1">
    <citation type="journal article" date="2013" name="Science">
        <title>The Amborella genome and the evolution of flowering plants.</title>
        <authorList>
            <consortium name="Amborella Genome Project"/>
        </authorList>
    </citation>
    <scope>NUCLEOTIDE SEQUENCE [LARGE SCALE GENOMIC DNA]</scope>
</reference>